<dbReference type="InterPro" id="IPR025355">
    <property type="entry name" value="DUF4259"/>
</dbReference>
<protein>
    <submittedName>
        <fullName evidence="2">DUF4259 domain-containing protein</fullName>
    </submittedName>
</protein>
<sequence length="117" mass="12717">MATWDEQIFTIDTNVDFLDEIADLDTEEIVDAVRDAVLLAANQDNPSEDELLNGQAAATIAAIWSGAPFSAGDTAETYPFIRLRPDEIDEKLVEAAATVLEDADTEADLEQFLEALA</sequence>
<dbReference type="Proteomes" id="UP000642876">
    <property type="component" value="Unassembled WGS sequence"/>
</dbReference>
<name>A0A7H0K038_9CORY</name>
<dbReference type="Proteomes" id="UP000516235">
    <property type="component" value="Chromosome"/>
</dbReference>
<accession>A0A7H0K038</accession>
<dbReference type="EMBL" id="CP061032">
    <property type="protein sequence ID" value="QNP90654.1"/>
    <property type="molecule type" value="Genomic_DNA"/>
</dbReference>
<keyword evidence="4" id="KW-1185">Reference proteome</keyword>
<evidence type="ECO:0000313" key="2">
    <source>
        <dbReference type="EMBL" id="QNP90654.1"/>
    </source>
</evidence>
<dbReference type="RefSeq" id="WP_171194225.1">
    <property type="nucleotide sequence ID" value="NZ_CP061032.1"/>
</dbReference>
<evidence type="ECO:0000313" key="1">
    <source>
        <dbReference type="EMBL" id="MBC3179097.1"/>
    </source>
</evidence>
<proteinExistence type="predicted"/>
<organism evidence="2 3">
    <name type="scientific">Corynebacterium lujinxingii</name>
    <dbReference type="NCBI Taxonomy" id="2763010"/>
    <lineage>
        <taxon>Bacteria</taxon>
        <taxon>Bacillati</taxon>
        <taxon>Actinomycetota</taxon>
        <taxon>Actinomycetes</taxon>
        <taxon>Mycobacteriales</taxon>
        <taxon>Corynebacteriaceae</taxon>
        <taxon>Corynebacterium</taxon>
    </lineage>
</organism>
<dbReference type="Pfam" id="PF14078">
    <property type="entry name" value="DUF4259"/>
    <property type="match status" value="1"/>
</dbReference>
<evidence type="ECO:0000313" key="4">
    <source>
        <dbReference type="Proteomes" id="UP000642876"/>
    </source>
</evidence>
<dbReference type="KEGG" id="cluj:IAU68_02400"/>
<dbReference type="EMBL" id="JACMYE010000005">
    <property type="protein sequence ID" value="MBC3179097.1"/>
    <property type="molecule type" value="Genomic_DNA"/>
</dbReference>
<gene>
    <name evidence="1" type="ORF">H7348_07205</name>
    <name evidence="2" type="ORF">IAU68_02400</name>
</gene>
<dbReference type="AlphaFoldDB" id="A0A7H0K038"/>
<evidence type="ECO:0000313" key="3">
    <source>
        <dbReference type="Proteomes" id="UP000516235"/>
    </source>
</evidence>
<reference evidence="3 4" key="1">
    <citation type="submission" date="2020-08" db="EMBL/GenBank/DDBJ databases">
        <title>novel species in genus Corynebacterium.</title>
        <authorList>
            <person name="Zhang G."/>
        </authorList>
    </citation>
    <scope>NUCLEOTIDE SEQUENCE [LARGE SCALE GENOMIC DNA]</scope>
    <source>
        <strain evidence="2">Zg-917</strain>
        <strain evidence="3 4">zg-917</strain>
    </source>
</reference>